<dbReference type="KEGG" id="rbg:BG454_12125"/>
<keyword evidence="2" id="KW-1185">Reference proteome</keyword>
<sequence length="89" mass="10293">MRWPQLGLADLTIALRRSMAHLQGQREIRFTTMEVAMTLLQRIQNRLRKRAAYSRTKSALRNMPLEVAIDLDLYKPDADKIAARAVYGH</sequence>
<dbReference type="EMBL" id="CP024899">
    <property type="protein sequence ID" value="ATX66472.1"/>
    <property type="molecule type" value="Genomic_DNA"/>
</dbReference>
<dbReference type="AlphaFoldDB" id="A0A2K8KAJ8"/>
<organism evidence="1 2">
    <name type="scientific">Roseinatronobacter bogoriensis subsp. barguzinensis</name>
    <dbReference type="NCBI Taxonomy" id="441209"/>
    <lineage>
        <taxon>Bacteria</taxon>
        <taxon>Pseudomonadati</taxon>
        <taxon>Pseudomonadota</taxon>
        <taxon>Alphaproteobacteria</taxon>
        <taxon>Rhodobacterales</taxon>
        <taxon>Paracoccaceae</taxon>
        <taxon>Roseinatronobacter</taxon>
    </lineage>
</organism>
<name>A0A2K8KAJ8_9RHOB</name>
<accession>A0A2K8KAJ8</accession>
<gene>
    <name evidence="1" type="ORF">BG454_12125</name>
</gene>
<proteinExistence type="predicted"/>
<evidence type="ECO:0000313" key="2">
    <source>
        <dbReference type="Proteomes" id="UP000228948"/>
    </source>
</evidence>
<dbReference type="Proteomes" id="UP000228948">
    <property type="component" value="Chromosome"/>
</dbReference>
<protein>
    <submittedName>
        <fullName evidence="1">Uncharacterized protein</fullName>
    </submittedName>
</protein>
<reference evidence="1 2" key="1">
    <citation type="submission" date="2017-11" db="EMBL/GenBank/DDBJ databases">
        <title>Revised Sequence and Annotation of the Rhodobaca barguzinensis strain alga05 Genome.</title>
        <authorList>
            <person name="Kopejtka K."/>
            <person name="Tomasch J.M."/>
            <person name="Bunk B."/>
            <person name="Koblizek M."/>
        </authorList>
    </citation>
    <scope>NUCLEOTIDE SEQUENCE [LARGE SCALE GENOMIC DNA]</scope>
    <source>
        <strain evidence="2">alga05</strain>
    </source>
</reference>
<evidence type="ECO:0000313" key="1">
    <source>
        <dbReference type="EMBL" id="ATX66472.1"/>
    </source>
</evidence>